<organism evidence="3 4">
    <name type="scientific">Neogobius melanostomus</name>
    <name type="common">round goby</name>
    <dbReference type="NCBI Taxonomy" id="47308"/>
    <lineage>
        <taxon>Eukaryota</taxon>
        <taxon>Metazoa</taxon>
        <taxon>Chordata</taxon>
        <taxon>Craniata</taxon>
        <taxon>Vertebrata</taxon>
        <taxon>Euteleostomi</taxon>
        <taxon>Actinopterygii</taxon>
        <taxon>Neopterygii</taxon>
        <taxon>Teleostei</taxon>
        <taxon>Neoteleostei</taxon>
        <taxon>Acanthomorphata</taxon>
        <taxon>Gobiaria</taxon>
        <taxon>Gobiiformes</taxon>
        <taxon>Gobioidei</taxon>
        <taxon>Gobiidae</taxon>
        <taxon>Benthophilinae</taxon>
        <taxon>Neogobiini</taxon>
        <taxon>Neogobius</taxon>
    </lineage>
</organism>
<keyword evidence="4" id="KW-1185">Reference proteome</keyword>
<dbReference type="Pfam" id="PF04969">
    <property type="entry name" value="CS"/>
    <property type="match status" value="1"/>
</dbReference>
<dbReference type="Gene3D" id="2.60.40.790">
    <property type="match status" value="1"/>
</dbReference>
<accession>A0A8C6TKN7</accession>
<sequence>MIGVFHLPLVSLTRKPQFQLGCHRVGGATHTNGITKKKKVACRHDWHQTGNNVVVTIYAKNAHPEFSTIEANGTILFCQIQFENDKIFKREFHLWGGINYVPSKVEIVLRKADPVSWGKLEDPNYKPEPEKRDEEEKARQREQDAKEGYDDDMPDLED</sequence>
<reference evidence="3" key="1">
    <citation type="submission" date="2025-08" db="UniProtKB">
        <authorList>
            <consortium name="Ensembl"/>
        </authorList>
    </citation>
    <scope>IDENTIFICATION</scope>
</reference>
<dbReference type="InterPro" id="IPR039790">
    <property type="entry name" value="CHRD1"/>
</dbReference>
<feature type="region of interest" description="Disordered" evidence="1">
    <location>
        <begin position="117"/>
        <end position="158"/>
    </location>
</feature>
<evidence type="ECO:0000313" key="3">
    <source>
        <dbReference type="Ensembl" id="ENSNMLP00000022313.1"/>
    </source>
</evidence>
<reference evidence="3" key="2">
    <citation type="submission" date="2025-09" db="UniProtKB">
        <authorList>
            <consortium name="Ensembl"/>
        </authorList>
    </citation>
    <scope>IDENTIFICATION</scope>
</reference>
<dbReference type="PROSITE" id="PS51203">
    <property type="entry name" value="CS"/>
    <property type="match status" value="1"/>
</dbReference>
<dbReference type="Proteomes" id="UP000694523">
    <property type="component" value="Unplaced"/>
</dbReference>
<dbReference type="InterPro" id="IPR007052">
    <property type="entry name" value="CS_dom"/>
</dbReference>
<evidence type="ECO:0000313" key="4">
    <source>
        <dbReference type="Proteomes" id="UP000694523"/>
    </source>
</evidence>
<evidence type="ECO:0000259" key="2">
    <source>
        <dbReference type="PROSITE" id="PS51203"/>
    </source>
</evidence>
<evidence type="ECO:0000256" key="1">
    <source>
        <dbReference type="SAM" id="MobiDB-lite"/>
    </source>
</evidence>
<name>A0A8C6TKN7_9GOBI</name>
<dbReference type="Ensembl" id="ENSNMLT00000024987.1">
    <property type="protein sequence ID" value="ENSNMLP00000022313.1"/>
    <property type="gene ID" value="ENSNMLG00000014420.1"/>
</dbReference>
<dbReference type="SUPFAM" id="SSF49764">
    <property type="entry name" value="HSP20-like chaperones"/>
    <property type="match status" value="1"/>
</dbReference>
<dbReference type="PANTHER" id="PTHR46983">
    <property type="entry name" value="CYSTEINE AND HISTIDINE-RICH DOMAIN-CONTAINING PROTEIN 1"/>
    <property type="match status" value="1"/>
</dbReference>
<dbReference type="PANTHER" id="PTHR46983:SF2">
    <property type="entry name" value="INTEGRIN SUBUNIT BETA 1 BINDING PROTEIN 2"/>
    <property type="match status" value="1"/>
</dbReference>
<protein>
    <submittedName>
        <fullName evidence="3">Zgc:92429</fullName>
    </submittedName>
</protein>
<feature type="domain" description="CS" evidence="2">
    <location>
        <begin position="39"/>
        <end position="121"/>
    </location>
</feature>
<proteinExistence type="predicted"/>
<dbReference type="AlphaFoldDB" id="A0A8C6TKN7"/>
<dbReference type="InterPro" id="IPR008978">
    <property type="entry name" value="HSP20-like_chaperone"/>
</dbReference>
<feature type="compositionally biased region" description="Basic and acidic residues" evidence="1">
    <location>
        <begin position="117"/>
        <end position="148"/>
    </location>
</feature>
<feature type="compositionally biased region" description="Acidic residues" evidence="1">
    <location>
        <begin position="149"/>
        <end position="158"/>
    </location>
</feature>